<evidence type="ECO:0000313" key="1">
    <source>
        <dbReference type="EMBL" id="KPW64001.1"/>
    </source>
</evidence>
<protein>
    <submittedName>
        <fullName evidence="1">Membrane protein</fullName>
    </submittedName>
</protein>
<accession>A0A0P9M830</accession>
<dbReference type="EMBL" id="LJPX01000636">
    <property type="protein sequence ID" value="KPW64001.1"/>
    <property type="molecule type" value="Genomic_DNA"/>
</dbReference>
<gene>
    <name evidence="1" type="ORF">ALO81_200044</name>
</gene>
<dbReference type="PATRIC" id="fig|86840.3.peg.151"/>
<proteinExistence type="predicted"/>
<evidence type="ECO:0000313" key="2">
    <source>
        <dbReference type="Proteomes" id="UP000050564"/>
    </source>
</evidence>
<organism evidence="1 2">
    <name type="scientific">Pseudomonas cannabina</name>
    <dbReference type="NCBI Taxonomy" id="86840"/>
    <lineage>
        <taxon>Bacteria</taxon>
        <taxon>Pseudomonadati</taxon>
        <taxon>Pseudomonadota</taxon>
        <taxon>Gammaproteobacteria</taxon>
        <taxon>Pseudomonadales</taxon>
        <taxon>Pseudomonadaceae</taxon>
        <taxon>Pseudomonas</taxon>
    </lineage>
</organism>
<reference evidence="1 2" key="1">
    <citation type="submission" date="2015-09" db="EMBL/GenBank/DDBJ databases">
        <title>Genome announcement of multiple Pseudomonas syringae strains.</title>
        <authorList>
            <person name="Thakur S."/>
            <person name="Wang P.W."/>
            <person name="Gong Y."/>
            <person name="Weir B.S."/>
            <person name="Guttman D.S."/>
        </authorList>
    </citation>
    <scope>NUCLEOTIDE SEQUENCE [LARGE SCALE GENOMIC DNA]</scope>
    <source>
        <strain evidence="1 2">ICMP2823</strain>
    </source>
</reference>
<dbReference type="Proteomes" id="UP000050564">
    <property type="component" value="Unassembled WGS sequence"/>
</dbReference>
<comment type="caution">
    <text evidence="1">The sequence shown here is derived from an EMBL/GenBank/DDBJ whole genome shotgun (WGS) entry which is preliminary data.</text>
</comment>
<name>A0A0P9M830_PSECA</name>
<dbReference type="AlphaFoldDB" id="A0A0P9M830"/>
<sequence>MSGQEYNIIRRTPVVELCNIPARQLIEFLKQCRPLVSEAILIARLSR</sequence>